<comment type="caution">
    <text evidence="8">The sequence shown here is derived from an EMBL/GenBank/DDBJ whole genome shotgun (WGS) entry which is preliminary data.</text>
</comment>
<dbReference type="Gene3D" id="3.20.20.150">
    <property type="entry name" value="Divalent-metal-dependent TIM barrel enzymes"/>
    <property type="match status" value="1"/>
</dbReference>
<keyword evidence="3" id="KW-0227">DNA damage</keyword>
<dbReference type="AlphaFoldDB" id="A0A847D8U0"/>
<dbReference type="InterPro" id="IPR004601">
    <property type="entry name" value="UvdE"/>
</dbReference>
<dbReference type="NCBIfam" id="TIGR00629">
    <property type="entry name" value="uvde"/>
    <property type="match status" value="1"/>
</dbReference>
<dbReference type="GO" id="GO:0004519">
    <property type="term" value="F:endonuclease activity"/>
    <property type="evidence" value="ECO:0007669"/>
    <property type="project" value="UniProtKB-KW"/>
</dbReference>
<proteinExistence type="predicted"/>
<organism evidence="8 9">
    <name type="scientific">Trichococcus flocculiformis</name>
    <dbReference type="NCBI Taxonomy" id="82803"/>
    <lineage>
        <taxon>Bacteria</taxon>
        <taxon>Bacillati</taxon>
        <taxon>Bacillota</taxon>
        <taxon>Bacilli</taxon>
        <taxon>Lactobacillales</taxon>
        <taxon>Carnobacteriaceae</taxon>
        <taxon>Trichococcus</taxon>
    </lineage>
</organism>
<keyword evidence="5" id="KW-0378">Hydrolase</keyword>
<dbReference type="GO" id="GO:0006289">
    <property type="term" value="P:nucleotide-excision repair"/>
    <property type="evidence" value="ECO:0007669"/>
    <property type="project" value="InterPro"/>
</dbReference>
<dbReference type="Pfam" id="PF08349">
    <property type="entry name" value="DUF1722"/>
    <property type="match status" value="1"/>
</dbReference>
<evidence type="ECO:0000313" key="9">
    <source>
        <dbReference type="Proteomes" id="UP000589373"/>
    </source>
</evidence>
<dbReference type="InterPro" id="IPR036237">
    <property type="entry name" value="Xyl_isomerase-like_sf"/>
</dbReference>
<dbReference type="Pfam" id="PF03851">
    <property type="entry name" value="UvdE"/>
    <property type="match status" value="1"/>
</dbReference>
<dbReference type="GO" id="GO:0016787">
    <property type="term" value="F:hydrolase activity"/>
    <property type="evidence" value="ECO:0007669"/>
    <property type="project" value="UniProtKB-KW"/>
</dbReference>
<dbReference type="PANTHER" id="PTHR31290">
    <property type="entry name" value="UV-DAMAGE ENDONUCLEASE"/>
    <property type="match status" value="1"/>
</dbReference>
<evidence type="ECO:0000256" key="6">
    <source>
        <dbReference type="ARBA" id="ARBA00023204"/>
    </source>
</evidence>
<evidence type="ECO:0000256" key="4">
    <source>
        <dbReference type="ARBA" id="ARBA00022769"/>
    </source>
</evidence>
<dbReference type="RefSeq" id="WP_276648451.1">
    <property type="nucleotide sequence ID" value="NZ_JAAZCD010000289.1"/>
</dbReference>
<name>A0A847D8U0_9LACT</name>
<evidence type="ECO:0000313" key="8">
    <source>
        <dbReference type="EMBL" id="NLD33058.1"/>
    </source>
</evidence>
<keyword evidence="4" id="KW-0228">DNA excision</keyword>
<dbReference type="GO" id="GO:0009411">
    <property type="term" value="P:response to UV"/>
    <property type="evidence" value="ECO:0007669"/>
    <property type="project" value="InterPro"/>
</dbReference>
<keyword evidence="1" id="KW-0540">Nuclease</keyword>
<evidence type="ECO:0000256" key="3">
    <source>
        <dbReference type="ARBA" id="ARBA00022763"/>
    </source>
</evidence>
<feature type="domain" description="DUF1722" evidence="7">
    <location>
        <begin position="308"/>
        <end position="416"/>
    </location>
</feature>
<evidence type="ECO:0000256" key="2">
    <source>
        <dbReference type="ARBA" id="ARBA00022759"/>
    </source>
</evidence>
<gene>
    <name evidence="8" type="primary">uvsE</name>
    <name evidence="8" type="ORF">GX662_12525</name>
</gene>
<dbReference type="InterPro" id="IPR013560">
    <property type="entry name" value="DUF1722"/>
</dbReference>
<dbReference type="PANTHER" id="PTHR31290:SF5">
    <property type="entry name" value="UV-DAMAGE ENDONUCLEASE"/>
    <property type="match status" value="1"/>
</dbReference>
<reference evidence="8 9" key="1">
    <citation type="journal article" date="2020" name="Biotechnol. Biofuels">
        <title>New insights from the biogas microbiome by comprehensive genome-resolved metagenomics of nearly 1600 species originating from multiple anaerobic digesters.</title>
        <authorList>
            <person name="Campanaro S."/>
            <person name="Treu L."/>
            <person name="Rodriguez-R L.M."/>
            <person name="Kovalovszki A."/>
            <person name="Ziels R.M."/>
            <person name="Maus I."/>
            <person name="Zhu X."/>
            <person name="Kougias P.G."/>
            <person name="Basile A."/>
            <person name="Luo G."/>
            <person name="Schluter A."/>
            <person name="Konstantinidis K.T."/>
            <person name="Angelidaki I."/>
        </authorList>
    </citation>
    <scope>NUCLEOTIDE SEQUENCE [LARGE SCALE GENOMIC DNA]</scope>
    <source>
        <strain evidence="8">AS07pgkLD_105</strain>
    </source>
</reference>
<evidence type="ECO:0000259" key="7">
    <source>
        <dbReference type="Pfam" id="PF08349"/>
    </source>
</evidence>
<evidence type="ECO:0000256" key="5">
    <source>
        <dbReference type="ARBA" id="ARBA00022801"/>
    </source>
</evidence>
<dbReference type="SUPFAM" id="SSF51658">
    <property type="entry name" value="Xylose isomerase-like"/>
    <property type="match status" value="1"/>
</dbReference>
<keyword evidence="2 8" id="KW-0255">Endonuclease</keyword>
<keyword evidence="6" id="KW-0234">DNA repair</keyword>
<accession>A0A847D8U0</accession>
<sequence length="421" mass="48230">MSIGYACLNIGTPHTNIRRLMQKNATPEKLTEVTAHNLAALERMIDYNRKNGIKFFRISSDLIPFGSSPVNPLAWSEIHREAFDRIGVMIRKAGIRVSLHPGQYTVLNSPTEDVVQRAIEDLIYHDKILTALGADQTNKIVLHVGGIYGDKEEALLRFEQNFHHLPEAVQNRMIIENDDRLYNIEDVIQLANRLQIPAVYDNLHHAINPPPSGGTDRYWIAEAKKTWKAADGSQKIHYSQQSPGKRPGAHTDTIDLDTFLQFHNELEDPAIDIMLEVKDKNLSAIKCQNATTENKRISLLEKEWGRYKYMILEKSAAHYQAIRILLKDKSAYLVREFYSLIEDALAKETELGSTENAAQHVWGYFKNKATPHEHEAFTKNMENYRKGTGSLATVKRQLFKLAMKYEEKYLLESLYFYIGET</sequence>
<evidence type="ECO:0000256" key="1">
    <source>
        <dbReference type="ARBA" id="ARBA00022722"/>
    </source>
</evidence>
<dbReference type="EMBL" id="JAAZCD010000289">
    <property type="protein sequence ID" value="NLD33058.1"/>
    <property type="molecule type" value="Genomic_DNA"/>
</dbReference>
<protein>
    <submittedName>
        <fullName evidence="8">UV DNA damage repair endonuclease UvsE</fullName>
    </submittedName>
</protein>
<dbReference type="Proteomes" id="UP000589373">
    <property type="component" value="Unassembled WGS sequence"/>
</dbReference>